<dbReference type="Pfam" id="PF02958">
    <property type="entry name" value="EcKL"/>
    <property type="match status" value="1"/>
</dbReference>
<dbReference type="PANTHER" id="PTHR11012:SF30">
    <property type="entry name" value="PROTEIN KINASE-LIKE DOMAIN-CONTAINING"/>
    <property type="match status" value="1"/>
</dbReference>
<gene>
    <name evidence="1" type="ORF">E2C01_083503</name>
</gene>
<dbReference type="EMBL" id="VSRR010078243">
    <property type="protein sequence ID" value="MPC88588.1"/>
    <property type="molecule type" value="Genomic_DNA"/>
</dbReference>
<proteinExistence type="predicted"/>
<keyword evidence="2" id="KW-1185">Reference proteome</keyword>
<dbReference type="AlphaFoldDB" id="A0A5B7J6R8"/>
<name>A0A5B7J6R8_PORTR</name>
<organism evidence="1 2">
    <name type="scientific">Portunus trituberculatus</name>
    <name type="common">Swimming crab</name>
    <name type="synonym">Neptunus trituberculatus</name>
    <dbReference type="NCBI Taxonomy" id="210409"/>
    <lineage>
        <taxon>Eukaryota</taxon>
        <taxon>Metazoa</taxon>
        <taxon>Ecdysozoa</taxon>
        <taxon>Arthropoda</taxon>
        <taxon>Crustacea</taxon>
        <taxon>Multicrustacea</taxon>
        <taxon>Malacostraca</taxon>
        <taxon>Eumalacostraca</taxon>
        <taxon>Eucarida</taxon>
        <taxon>Decapoda</taxon>
        <taxon>Pleocyemata</taxon>
        <taxon>Brachyura</taxon>
        <taxon>Eubrachyura</taxon>
        <taxon>Portunoidea</taxon>
        <taxon>Portunidae</taxon>
        <taxon>Portuninae</taxon>
        <taxon>Portunus</taxon>
    </lineage>
</organism>
<sequence length="224" mass="24831">MCILYISGLANHTIIDSNVDSKLQTGKVNDSLSLLSSAALAEQNGRDVDTPDEILTPHSLVTENHVRAALIADKGAAARLTSYKVVDFTKKGDNYACVVSSVEVKYELDGQSCEVVYVELARLHAASVLLQAKKPEEDICVTYPSLEKGWIHFLKKEQNFKLIFDGGMKNSKELLLQLGGYERATAWIDNLLPNFVDVLHEQAQPSKLKVVCHGDSWNNNLLFR</sequence>
<dbReference type="Proteomes" id="UP000324222">
    <property type="component" value="Unassembled WGS sequence"/>
</dbReference>
<dbReference type="PANTHER" id="PTHR11012">
    <property type="entry name" value="PROTEIN KINASE-LIKE DOMAIN-CONTAINING"/>
    <property type="match status" value="1"/>
</dbReference>
<reference evidence="1 2" key="1">
    <citation type="submission" date="2019-05" db="EMBL/GenBank/DDBJ databases">
        <title>Another draft genome of Portunus trituberculatus and its Hox gene families provides insights of decapod evolution.</title>
        <authorList>
            <person name="Jeong J.-H."/>
            <person name="Song I."/>
            <person name="Kim S."/>
            <person name="Choi T."/>
            <person name="Kim D."/>
            <person name="Ryu S."/>
            <person name="Kim W."/>
        </authorList>
    </citation>
    <scope>NUCLEOTIDE SEQUENCE [LARGE SCALE GENOMIC DNA]</scope>
    <source>
        <tissue evidence="1">Muscle</tissue>
    </source>
</reference>
<evidence type="ECO:0000313" key="1">
    <source>
        <dbReference type="EMBL" id="MPC88588.1"/>
    </source>
</evidence>
<dbReference type="InterPro" id="IPR004119">
    <property type="entry name" value="EcKL"/>
</dbReference>
<protein>
    <recommendedName>
        <fullName evidence="3">CHK kinase-like domain-containing protein</fullName>
    </recommendedName>
</protein>
<accession>A0A5B7J6R8</accession>
<comment type="caution">
    <text evidence="1">The sequence shown here is derived from an EMBL/GenBank/DDBJ whole genome shotgun (WGS) entry which is preliminary data.</text>
</comment>
<evidence type="ECO:0000313" key="2">
    <source>
        <dbReference type="Proteomes" id="UP000324222"/>
    </source>
</evidence>
<dbReference type="OrthoDB" id="190089at2759"/>
<evidence type="ECO:0008006" key="3">
    <source>
        <dbReference type="Google" id="ProtNLM"/>
    </source>
</evidence>